<evidence type="ECO:0000256" key="3">
    <source>
        <dbReference type="ARBA" id="ARBA00022448"/>
    </source>
</evidence>
<dbReference type="GO" id="GO:0000407">
    <property type="term" value="C:phagophore assembly site"/>
    <property type="evidence" value="ECO:0007669"/>
    <property type="project" value="UniProtKB-SubCell"/>
</dbReference>
<evidence type="ECO:0000256" key="2">
    <source>
        <dbReference type="ARBA" id="ARBA00017647"/>
    </source>
</evidence>
<dbReference type="GO" id="GO:0019779">
    <property type="term" value="F:Atg8 activating enzyme activity"/>
    <property type="evidence" value="ECO:0007669"/>
    <property type="project" value="TreeGrafter"/>
</dbReference>
<dbReference type="Gene3D" id="3.40.140.70">
    <property type="entry name" value="Ubiquitin-like modifier-activating enzyme ATG7 N-terminal domain"/>
    <property type="match status" value="1"/>
</dbReference>
<dbReference type="AlphaFoldDB" id="A0A7H9HIT9"/>
<dbReference type="InterPro" id="IPR035985">
    <property type="entry name" value="Ubiquitin-activating_enz"/>
</dbReference>
<accession>A0A7H9HIT9</accession>
<dbReference type="Proteomes" id="UP000510647">
    <property type="component" value="Chromosome 1"/>
</dbReference>
<comment type="function">
    <text evidence="7">E1-like activating enzyme involved in the 2 ubiquitin-like systems required for cytoplasm to vacuole transport (Cvt) and autophagy. Activates ATG12 for its conjugation with ATG5 and ATG8 for its conjugation with phosphatidylethanolamine. Both systems are needed for the ATG8 association to Cvt vesicles and autophagosomes membranes. Autophagy is essential for maintenance of amino acid levels and protein synthesis under nitrogen starvation. Required for selective autophagic degradation of the nucleus (nucleophagy) as well as for mitophagy which contributes to regulate mitochondrial quantity and quality by eliminating the mitochondria to a basal level to fulfill cellular energy requirements and preventing excess ROS production.</text>
</comment>
<dbReference type="GO" id="GO:0006995">
    <property type="term" value="P:cellular response to nitrogen starvation"/>
    <property type="evidence" value="ECO:0007669"/>
    <property type="project" value="TreeGrafter"/>
</dbReference>
<keyword evidence="4 7" id="KW-0653">Protein transport</keyword>
<evidence type="ECO:0000313" key="10">
    <source>
        <dbReference type="EMBL" id="QLQ77838.1"/>
    </source>
</evidence>
<dbReference type="PANTHER" id="PTHR10953:SF3">
    <property type="entry name" value="UBIQUITIN-LIKE MODIFIER-ACTIVATING ENZYME ATG7"/>
    <property type="match status" value="1"/>
</dbReference>
<dbReference type="FunFam" id="3.40.50.720:FF:000243">
    <property type="entry name" value="Ubiquitin-like modifier-activating enzyme ATG7"/>
    <property type="match status" value="1"/>
</dbReference>
<reference evidence="10 11" key="1">
    <citation type="submission" date="2020-06" db="EMBL/GenBank/DDBJ databases">
        <title>The yeast mating-type switching endonuclease HO is a domesticated member of an unorthodox homing genetic element family.</title>
        <authorList>
            <person name="Coughlan A.Y."/>
            <person name="Lombardi L."/>
            <person name="Braun-Galleani S."/>
            <person name="Martos A.R."/>
            <person name="Galeote V."/>
            <person name="Bigey F."/>
            <person name="Dequin S."/>
            <person name="Byrne K.P."/>
            <person name="Wolfe K.H."/>
        </authorList>
    </citation>
    <scope>NUCLEOTIDE SEQUENCE [LARGE SCALE GENOMIC DNA]</scope>
    <source>
        <strain evidence="10 11">CBS2947</strain>
    </source>
</reference>
<keyword evidence="5 7" id="KW-0072">Autophagy</keyword>
<organism evidence="10 11">
    <name type="scientific">Torulaspora globosa</name>
    <dbReference type="NCBI Taxonomy" id="48254"/>
    <lineage>
        <taxon>Eukaryota</taxon>
        <taxon>Fungi</taxon>
        <taxon>Dikarya</taxon>
        <taxon>Ascomycota</taxon>
        <taxon>Saccharomycotina</taxon>
        <taxon>Saccharomycetes</taxon>
        <taxon>Saccharomycetales</taxon>
        <taxon>Saccharomycetaceae</taxon>
        <taxon>Torulaspora</taxon>
    </lineage>
</organism>
<dbReference type="SUPFAM" id="SSF69572">
    <property type="entry name" value="Activating enzymes of the ubiquitin-like proteins"/>
    <property type="match status" value="1"/>
</dbReference>
<dbReference type="InterPro" id="IPR000594">
    <property type="entry name" value="ThiF_NAD_FAD-bd"/>
</dbReference>
<sequence>MSNATLKYGSPLQSFLDASFFQELCRLKLDVLKLDSRGQPLFACLDTSYAFKARNSVPLSLDERTFQSESLRSSSGVPIHGVLHNFNRFEEFKSLDKQEFVRDRATEMYDAGLKNINDCVSFHVISFADLKGYRFYYWVCVPCFQKKTFSIKVLETRRLKVAEKYQKWFEKRLDHWVALLNDQNELIPYNRQDARTCKALIVRDTCRLDNIPSALTKNFLTIFNHDSPDRDTIEAVFIRPADTSFALILSLHDLQTDGDEHLQFSGWERNTQNKLGPRGVDLSSLIDPLKIADQTVDLNLKLMKWRLVPELDLEKVKGAKALLLGSGTLGCYVARALMAWGVRKITFVDNGNVSSSNPVRQPLFEFHDVGKNKALAAAEAVKKVFPLLDAEGVELSVPMIGHPVTNEEVEAASYERLCKLFDEHDVVFLLMDSRETRWLPTVMGNATGKMIINAALGFDSYLVMRHGNYSDAQGPRLGCYFCHDVFAPKDSMRDRTLDEMCTVTRPGVALMAASQAVELFVSLLQPRTGGPNEETILGELPHQIRGFLNNFSTLKLRTPAYDHCSACCPPVVDSYKSLGWDFVRSALNDHTYIEELSGLAKVQLEAERASELWKIDDVEIDDEMYALN</sequence>
<dbReference type="InterPro" id="IPR032197">
    <property type="entry name" value="Atg7_N"/>
</dbReference>
<keyword evidence="7" id="KW-0833">Ubl conjugation pathway</keyword>
<gene>
    <name evidence="10" type="ORF">HG537_0A00850</name>
</gene>
<evidence type="ECO:0000256" key="5">
    <source>
        <dbReference type="ARBA" id="ARBA00023006"/>
    </source>
</evidence>
<dbReference type="InterPro" id="IPR042523">
    <property type="entry name" value="Atg7_N_2"/>
</dbReference>
<dbReference type="InterPro" id="IPR042522">
    <property type="entry name" value="Atg7_N_1"/>
</dbReference>
<dbReference type="GO" id="GO:0000422">
    <property type="term" value="P:autophagy of mitochondrion"/>
    <property type="evidence" value="ECO:0007669"/>
    <property type="project" value="TreeGrafter"/>
</dbReference>
<dbReference type="InterPro" id="IPR045886">
    <property type="entry name" value="ThiF/MoeB/HesA"/>
</dbReference>
<dbReference type="OrthoDB" id="338614at2759"/>
<dbReference type="Pfam" id="PF16420">
    <property type="entry name" value="ATG7_N"/>
    <property type="match status" value="1"/>
</dbReference>
<comment type="subunit">
    <text evidence="7">Homodimer.</text>
</comment>
<dbReference type="GO" id="GO:0019778">
    <property type="term" value="F:Atg12 activating enzyme activity"/>
    <property type="evidence" value="ECO:0007669"/>
    <property type="project" value="TreeGrafter"/>
</dbReference>
<evidence type="ECO:0000256" key="1">
    <source>
        <dbReference type="ARBA" id="ARBA00010931"/>
    </source>
</evidence>
<evidence type="ECO:0000313" key="11">
    <source>
        <dbReference type="Proteomes" id="UP000510647"/>
    </source>
</evidence>
<feature type="domain" description="THIF-type NAD/FAD binding fold" evidence="8">
    <location>
        <begin position="302"/>
        <end position="558"/>
    </location>
</feature>
<dbReference type="Gene3D" id="3.40.140.100">
    <property type="entry name" value="Ubiquitin-like modifier-activating enzyme ATG7 C-terminal domain"/>
    <property type="match status" value="1"/>
</dbReference>
<dbReference type="GO" id="GO:0032446">
    <property type="term" value="P:protein modification by small protein conjugation"/>
    <property type="evidence" value="ECO:0007669"/>
    <property type="project" value="TreeGrafter"/>
</dbReference>
<dbReference type="Pfam" id="PF00899">
    <property type="entry name" value="ThiF"/>
    <property type="match status" value="1"/>
</dbReference>
<evidence type="ECO:0000259" key="9">
    <source>
        <dbReference type="Pfam" id="PF16420"/>
    </source>
</evidence>
<dbReference type="InterPro" id="IPR006285">
    <property type="entry name" value="Atg7"/>
</dbReference>
<dbReference type="GO" id="GO:0015031">
    <property type="term" value="P:protein transport"/>
    <property type="evidence" value="ECO:0007669"/>
    <property type="project" value="UniProtKB-UniRule"/>
</dbReference>
<evidence type="ECO:0000256" key="6">
    <source>
        <dbReference type="PIRSR" id="PIRSR606285-1"/>
    </source>
</evidence>
<comment type="subcellular location">
    <subcellularLocation>
        <location evidence="7">Cytoplasm</location>
    </subcellularLocation>
    <subcellularLocation>
        <location evidence="7">Preautophagosomal structure</location>
    </subcellularLocation>
</comment>
<dbReference type="PANTHER" id="PTHR10953">
    <property type="entry name" value="UBIQUITIN-ACTIVATING ENZYME E1"/>
    <property type="match status" value="1"/>
</dbReference>
<evidence type="ECO:0000256" key="4">
    <source>
        <dbReference type="ARBA" id="ARBA00022927"/>
    </source>
</evidence>
<dbReference type="GO" id="GO:0000045">
    <property type="term" value="P:autophagosome assembly"/>
    <property type="evidence" value="ECO:0007669"/>
    <property type="project" value="TreeGrafter"/>
</dbReference>
<dbReference type="NCBIfam" id="TIGR01381">
    <property type="entry name" value="E1_like_apg7"/>
    <property type="match status" value="1"/>
</dbReference>
<keyword evidence="3 7" id="KW-0813">Transport</keyword>
<name>A0A7H9HIT9_9SACH</name>
<feature type="active site" description="Glycyl thioester intermediate" evidence="6">
    <location>
        <position position="501"/>
    </location>
</feature>
<feature type="domain" description="Ubiquitin-like modifier-activating enzyme Atg7 N-terminal" evidence="9">
    <location>
        <begin position="10"/>
        <end position="285"/>
    </location>
</feature>
<dbReference type="GO" id="GO:0034727">
    <property type="term" value="P:piecemeal microautophagy of the nucleus"/>
    <property type="evidence" value="ECO:0007669"/>
    <property type="project" value="TreeGrafter"/>
</dbReference>
<keyword evidence="11" id="KW-1185">Reference proteome</keyword>
<keyword evidence="7" id="KW-0963">Cytoplasm</keyword>
<comment type="similarity">
    <text evidence="1 7">Belongs to the ATG7 family.</text>
</comment>
<dbReference type="EMBL" id="CP059267">
    <property type="protein sequence ID" value="QLQ77838.1"/>
    <property type="molecule type" value="Genomic_DNA"/>
</dbReference>
<proteinExistence type="inferred from homology"/>
<evidence type="ECO:0000256" key="7">
    <source>
        <dbReference type="RuleBase" id="RU366022"/>
    </source>
</evidence>
<evidence type="ECO:0000259" key="8">
    <source>
        <dbReference type="Pfam" id="PF00899"/>
    </source>
</evidence>
<dbReference type="Gene3D" id="3.40.50.720">
    <property type="entry name" value="NAD(P)-binding Rossmann-like Domain"/>
    <property type="match status" value="1"/>
</dbReference>
<protein>
    <recommendedName>
        <fullName evidence="2 7">Ubiquitin-like modifier-activating enzyme ATG7</fullName>
    </recommendedName>
    <alternativeName>
        <fullName evidence="7">Autophagy-related protein 7</fullName>
    </alternativeName>
</protein>